<sequence length="180" mass="20840">MQANHTDAVYEAWRDDKGGLWDTRQLEKWTDIKLVQKTKCMACITEQNKNMAGYTEKTSSYIRARPDIRGSNEKYRQGHFCTNTKLMDARIPTDLPLPLLAHFDVTMPIMTTLKKPNIKRFEDGFKQICGDARLKMHALIYEKLAFELEFLAEAQKTSFAKLENCEPSTLEHIKTFPDAF</sequence>
<organism evidence="1 3">
    <name type="scientific">Didymodactylos carnosus</name>
    <dbReference type="NCBI Taxonomy" id="1234261"/>
    <lineage>
        <taxon>Eukaryota</taxon>
        <taxon>Metazoa</taxon>
        <taxon>Spiralia</taxon>
        <taxon>Gnathifera</taxon>
        <taxon>Rotifera</taxon>
        <taxon>Eurotatoria</taxon>
        <taxon>Bdelloidea</taxon>
        <taxon>Philodinida</taxon>
        <taxon>Philodinidae</taxon>
        <taxon>Didymodactylos</taxon>
    </lineage>
</organism>
<dbReference type="Proteomes" id="UP000682733">
    <property type="component" value="Unassembled WGS sequence"/>
</dbReference>
<dbReference type="EMBL" id="CAJOBA010004697">
    <property type="protein sequence ID" value="CAF3720869.1"/>
    <property type="molecule type" value="Genomic_DNA"/>
</dbReference>
<dbReference type="Proteomes" id="UP000677228">
    <property type="component" value="Unassembled WGS sequence"/>
</dbReference>
<reference evidence="1" key="1">
    <citation type="submission" date="2021-02" db="EMBL/GenBank/DDBJ databases">
        <authorList>
            <person name="Nowell W R."/>
        </authorList>
    </citation>
    <scope>NUCLEOTIDE SEQUENCE</scope>
</reference>
<evidence type="ECO:0000313" key="1">
    <source>
        <dbReference type="EMBL" id="CAF0946269.1"/>
    </source>
</evidence>
<name>A0A8S2DEH3_9BILA</name>
<accession>A0A8S2DEH3</accession>
<comment type="caution">
    <text evidence="1">The sequence shown here is derived from an EMBL/GenBank/DDBJ whole genome shotgun (WGS) entry which is preliminary data.</text>
</comment>
<evidence type="ECO:0000313" key="3">
    <source>
        <dbReference type="Proteomes" id="UP000677228"/>
    </source>
</evidence>
<evidence type="ECO:0000313" key="2">
    <source>
        <dbReference type="EMBL" id="CAF3720869.1"/>
    </source>
</evidence>
<proteinExistence type="predicted"/>
<dbReference type="AlphaFoldDB" id="A0A8S2DEH3"/>
<gene>
    <name evidence="1" type="ORF">OVA965_LOCUS11908</name>
    <name evidence="2" type="ORF">TMI583_LOCUS11912</name>
</gene>
<dbReference type="EMBL" id="CAJNOK010004692">
    <property type="protein sequence ID" value="CAF0946269.1"/>
    <property type="molecule type" value="Genomic_DNA"/>
</dbReference>
<protein>
    <submittedName>
        <fullName evidence="1">Uncharacterized protein</fullName>
    </submittedName>
</protein>